<protein>
    <submittedName>
        <fullName evidence="2">Uncharacterized protein</fullName>
    </submittedName>
</protein>
<name>A0ABN9VTF0_9DINO</name>
<reference evidence="2" key="1">
    <citation type="submission" date="2023-10" db="EMBL/GenBank/DDBJ databases">
        <authorList>
            <person name="Chen Y."/>
            <person name="Shah S."/>
            <person name="Dougan E. K."/>
            <person name="Thang M."/>
            <person name="Chan C."/>
        </authorList>
    </citation>
    <scope>NUCLEOTIDE SEQUENCE [LARGE SCALE GENOMIC DNA]</scope>
</reference>
<proteinExistence type="predicted"/>
<comment type="caution">
    <text evidence="2">The sequence shown here is derived from an EMBL/GenBank/DDBJ whole genome shotgun (WGS) entry which is preliminary data.</text>
</comment>
<evidence type="ECO:0000313" key="2">
    <source>
        <dbReference type="EMBL" id="CAK0876346.1"/>
    </source>
</evidence>
<organism evidence="2 3">
    <name type="scientific">Prorocentrum cordatum</name>
    <dbReference type="NCBI Taxonomy" id="2364126"/>
    <lineage>
        <taxon>Eukaryota</taxon>
        <taxon>Sar</taxon>
        <taxon>Alveolata</taxon>
        <taxon>Dinophyceae</taxon>
        <taxon>Prorocentrales</taxon>
        <taxon>Prorocentraceae</taxon>
        <taxon>Prorocentrum</taxon>
    </lineage>
</organism>
<keyword evidence="3" id="KW-1185">Reference proteome</keyword>
<feature type="compositionally biased region" description="Low complexity" evidence="1">
    <location>
        <begin position="53"/>
        <end position="74"/>
    </location>
</feature>
<gene>
    <name evidence="2" type="ORF">PCOR1329_LOCUS60763</name>
</gene>
<evidence type="ECO:0000256" key="1">
    <source>
        <dbReference type="SAM" id="MobiDB-lite"/>
    </source>
</evidence>
<feature type="region of interest" description="Disordered" evidence="1">
    <location>
        <begin position="1"/>
        <end position="83"/>
    </location>
</feature>
<sequence>MAARAAAGERGRDGGQATRGGLRGALERLSPRQSREPKGAPNKIRMPHETKQGRPASLAGSRSSSSAGVGAEPPGAGGGLGAAEAQERVASALCEAVRRAVREELREQARETTCAPGRRSLGGVAGAAGLAVLEQLAAGHAAGRLARRRCAGVWLQAHPRRGSDRV</sequence>
<dbReference type="Proteomes" id="UP001189429">
    <property type="component" value="Unassembled WGS sequence"/>
</dbReference>
<feature type="compositionally biased region" description="Basic and acidic residues" evidence="1">
    <location>
        <begin position="25"/>
        <end position="38"/>
    </location>
</feature>
<dbReference type="EMBL" id="CAUYUJ010017618">
    <property type="protein sequence ID" value="CAK0876346.1"/>
    <property type="molecule type" value="Genomic_DNA"/>
</dbReference>
<accession>A0ABN9VTF0</accession>
<evidence type="ECO:0000313" key="3">
    <source>
        <dbReference type="Proteomes" id="UP001189429"/>
    </source>
</evidence>